<proteinExistence type="predicted"/>
<evidence type="ECO:0000313" key="1">
    <source>
        <dbReference type="EMBL" id="CAB4137019.1"/>
    </source>
</evidence>
<organism evidence="1">
    <name type="scientific">uncultured Caudovirales phage</name>
    <dbReference type="NCBI Taxonomy" id="2100421"/>
    <lineage>
        <taxon>Viruses</taxon>
        <taxon>Duplodnaviria</taxon>
        <taxon>Heunggongvirae</taxon>
        <taxon>Uroviricota</taxon>
        <taxon>Caudoviricetes</taxon>
        <taxon>Peduoviridae</taxon>
        <taxon>Maltschvirus</taxon>
        <taxon>Maltschvirus maltsch</taxon>
    </lineage>
</organism>
<dbReference type="EMBL" id="LR796329">
    <property type="protein sequence ID" value="CAB4137019.1"/>
    <property type="molecule type" value="Genomic_DNA"/>
</dbReference>
<accession>A0A6J5LZ09</accession>
<gene>
    <name evidence="1" type="ORF">UFOVP316_2</name>
</gene>
<reference evidence="1" key="1">
    <citation type="submission" date="2020-04" db="EMBL/GenBank/DDBJ databases">
        <authorList>
            <person name="Chiriac C."/>
            <person name="Salcher M."/>
            <person name="Ghai R."/>
            <person name="Kavagutti S V."/>
        </authorList>
    </citation>
    <scope>NUCLEOTIDE SEQUENCE</scope>
</reference>
<protein>
    <submittedName>
        <fullName evidence="1">Uncharacterized protein</fullName>
    </submittedName>
</protein>
<sequence>MAITITAAPPTDSCLNDDIWITCSSTNSGTTNFKFVFDIKVGGTLLSRSKVFPNPADSKGYFNTAPIVRSQMTDYFEPSGSSILVASNNKNGVTYVLEVREEVSGGISVLPDASATYRGTNFYYPEFTDLYSSGSNVSLSSVYNTQLNNYKDNWLTERDLRNIQVKFGDRFYISFLRSEGVNETGYLRTLDSAGNVVASYNAAVNMTGGFNIFNLSAAALNAWRGSTIITENTFAYEFYITGAGTSRVVRIQHYCNWHEGYNVHFLNRLGGYDTYNFALVNRKSASYERNDFRRSDWQRTSGVMQTYDAYNRYNQTRVPYSVKHTNNIKLTGDWVNAINYDWLSQLIASPNAYLEVQSMYLPLYITTSNWEQKFMEVDKMFNLEIEAEIPKTIYSQFR</sequence>
<name>A0A6J5LZ09_9CAUD</name>